<evidence type="ECO:0000256" key="3">
    <source>
        <dbReference type="PROSITE-ProRule" id="PRU00176"/>
    </source>
</evidence>
<dbReference type="GO" id="GO:0005829">
    <property type="term" value="C:cytosol"/>
    <property type="evidence" value="ECO:0007669"/>
    <property type="project" value="TreeGrafter"/>
</dbReference>
<dbReference type="PANTHER" id="PTHR47640">
    <property type="entry name" value="TRNA SELENOCYSTEINE 1-ASSOCIATED PROTEIN 1-RELATED-RELATED"/>
    <property type="match status" value="1"/>
</dbReference>
<dbReference type="InterPro" id="IPR050825">
    <property type="entry name" value="RBM42_RBP45_47-like"/>
</dbReference>
<feature type="domain" description="RRM" evidence="5">
    <location>
        <begin position="277"/>
        <end position="349"/>
    </location>
</feature>
<dbReference type="InterPro" id="IPR035979">
    <property type="entry name" value="RBD_domain_sf"/>
</dbReference>
<feature type="region of interest" description="Disordered" evidence="4">
    <location>
        <begin position="1"/>
        <end position="27"/>
    </location>
</feature>
<dbReference type="InterPro" id="IPR012677">
    <property type="entry name" value="Nucleotide-bd_a/b_plait_sf"/>
</dbReference>
<dbReference type="OrthoDB" id="446113at2759"/>
<gene>
    <name evidence="6" type="ORF">WICPIJ_010128</name>
</gene>
<reference evidence="6" key="2">
    <citation type="submission" date="2021-01" db="EMBL/GenBank/DDBJ databases">
        <authorList>
            <person name="Schikora-Tamarit M.A."/>
        </authorList>
    </citation>
    <scope>NUCLEOTIDE SEQUENCE</scope>
    <source>
        <strain evidence="6">CBS2887</strain>
    </source>
</reference>
<dbReference type="GO" id="GO:0003729">
    <property type="term" value="F:mRNA binding"/>
    <property type="evidence" value="ECO:0007669"/>
    <property type="project" value="InterPro"/>
</dbReference>
<keyword evidence="1" id="KW-0677">Repeat</keyword>
<dbReference type="Proteomes" id="UP000774326">
    <property type="component" value="Unassembled WGS sequence"/>
</dbReference>
<evidence type="ECO:0000313" key="7">
    <source>
        <dbReference type="Proteomes" id="UP000774326"/>
    </source>
</evidence>
<evidence type="ECO:0000259" key="5">
    <source>
        <dbReference type="PROSITE" id="PS50102"/>
    </source>
</evidence>
<dbReference type="Gene3D" id="3.30.70.330">
    <property type="match status" value="3"/>
</dbReference>
<organism evidence="6 7">
    <name type="scientific">Wickerhamomyces pijperi</name>
    <name type="common">Yeast</name>
    <name type="synonym">Pichia pijperi</name>
    <dbReference type="NCBI Taxonomy" id="599730"/>
    <lineage>
        <taxon>Eukaryota</taxon>
        <taxon>Fungi</taxon>
        <taxon>Dikarya</taxon>
        <taxon>Ascomycota</taxon>
        <taxon>Saccharomycotina</taxon>
        <taxon>Saccharomycetes</taxon>
        <taxon>Phaffomycetales</taxon>
        <taxon>Wickerhamomycetaceae</taxon>
        <taxon>Wickerhamomyces</taxon>
    </lineage>
</organism>
<keyword evidence="7" id="KW-1185">Reference proteome</keyword>
<dbReference type="EMBL" id="JAEUBG010005855">
    <property type="protein sequence ID" value="KAH3672134.1"/>
    <property type="molecule type" value="Genomic_DNA"/>
</dbReference>
<reference evidence="6" key="1">
    <citation type="journal article" date="2021" name="Open Biol.">
        <title>Shared evolutionary footprints suggest mitochondrial oxidative damage underlies multiple complex I losses in fungi.</title>
        <authorList>
            <person name="Schikora-Tamarit M.A."/>
            <person name="Marcet-Houben M."/>
            <person name="Nosek J."/>
            <person name="Gabaldon T."/>
        </authorList>
    </citation>
    <scope>NUCLEOTIDE SEQUENCE</scope>
    <source>
        <strain evidence="6">CBS2887</strain>
    </source>
</reference>
<name>A0A9P8PIX9_WICPI</name>
<dbReference type="SUPFAM" id="SSF54928">
    <property type="entry name" value="RNA-binding domain, RBD"/>
    <property type="match status" value="2"/>
</dbReference>
<feature type="compositionally biased region" description="Low complexity" evidence="4">
    <location>
        <begin position="220"/>
        <end position="238"/>
    </location>
</feature>
<dbReference type="PANTHER" id="PTHR47640:SF10">
    <property type="entry name" value="TRNA SELENOCYSTEINE 1-ASSOCIATED PROTEIN 1-RELATED"/>
    <property type="match status" value="1"/>
</dbReference>
<dbReference type="SMART" id="SM00360">
    <property type="entry name" value="RRM"/>
    <property type="match status" value="3"/>
</dbReference>
<comment type="caution">
    <text evidence="6">The sequence shown here is derived from an EMBL/GenBank/DDBJ whole genome shotgun (WGS) entry which is preliminary data.</text>
</comment>
<dbReference type="FunFam" id="3.30.70.330:FF:000065">
    <property type="entry name" value="mRNA binding post-transcriptional regulator"/>
    <property type="match status" value="1"/>
</dbReference>
<dbReference type="InterPro" id="IPR000504">
    <property type="entry name" value="RRM_dom"/>
</dbReference>
<evidence type="ECO:0000256" key="4">
    <source>
        <dbReference type="SAM" id="MobiDB-lite"/>
    </source>
</evidence>
<protein>
    <recommendedName>
        <fullName evidence="5">RRM domain-containing protein</fullName>
    </recommendedName>
</protein>
<evidence type="ECO:0000256" key="2">
    <source>
        <dbReference type="ARBA" id="ARBA00022884"/>
    </source>
</evidence>
<dbReference type="CDD" id="cd12346">
    <property type="entry name" value="RRM3_NGR1_NAM8_like"/>
    <property type="match status" value="1"/>
</dbReference>
<dbReference type="AlphaFoldDB" id="A0A9P8PIX9"/>
<feature type="region of interest" description="Disordered" evidence="4">
    <location>
        <begin position="214"/>
        <end position="243"/>
    </location>
</feature>
<dbReference type="GO" id="GO:0006376">
    <property type="term" value="P:mRNA splice site recognition"/>
    <property type="evidence" value="ECO:0007669"/>
    <property type="project" value="TreeGrafter"/>
</dbReference>
<keyword evidence="2 3" id="KW-0694">RNA-binding</keyword>
<evidence type="ECO:0000313" key="6">
    <source>
        <dbReference type="EMBL" id="KAH3672134.1"/>
    </source>
</evidence>
<accession>A0A9P8PIX9</accession>
<feature type="domain" description="RRM" evidence="5">
    <location>
        <begin position="133"/>
        <end position="212"/>
    </location>
</feature>
<evidence type="ECO:0000256" key="1">
    <source>
        <dbReference type="ARBA" id="ARBA00022737"/>
    </source>
</evidence>
<feature type="domain" description="RRM" evidence="5">
    <location>
        <begin position="32"/>
        <end position="113"/>
    </location>
</feature>
<dbReference type="Pfam" id="PF00076">
    <property type="entry name" value="RRM_1"/>
    <property type="match status" value="3"/>
</dbReference>
<sequence length="473" mass="51812">MSYNYNYQPASSSYRPNQQQSNQYSHPSSRASQLWMGELDPYWDENVIKQIWTSFGFQLTNVKLIKERYQQNQNAGYAFVEFATVAEATKAVALNGTAIYNTNRFLRLNWSGGNHSSGPSSNGAGNYGHRSEFSIFVGDLALETTEAVLFEFFGSKYSSLSSVKIMNDNATGQSKGYGFVRFSAEADQQRSLAEMQGAILNGRPIRVSTAAPKGKQYAAHQQFQPQQLPHHTQQQQQPFITPNYSRPQPLDPQQQILNTLDTQYQPPLDQFTDPNNTTVFIGGLPSIVTEEDLKYYFQAFGDITYVKIPLGKGCGFVQFTTRNSAEVAIAKMQGYPIGNSRIRLSWGKANSGKATTTSSSSSASSINAQPGAYIQQQELPLMYGMLPTQQANVLNLNLNSTAGQAGSSVPSFNAEISEPNFQVSGSLDVTAQTTGSSASASGAADDQSRLNQLYLAARDGRLDTIETAANGFY</sequence>
<dbReference type="PROSITE" id="PS50102">
    <property type="entry name" value="RRM"/>
    <property type="match status" value="3"/>
</dbReference>
<proteinExistence type="predicted"/>